<protein>
    <submittedName>
        <fullName evidence="8">RagB/SusD family nutrient uptake outer membrane protein</fullName>
    </submittedName>
</protein>
<dbReference type="InterPro" id="IPR012944">
    <property type="entry name" value="SusD_RagB_dom"/>
</dbReference>
<accession>A0ABT1FTK7</accession>
<keyword evidence="4" id="KW-0472">Membrane</keyword>
<dbReference type="Proteomes" id="UP001204772">
    <property type="component" value="Unassembled WGS sequence"/>
</dbReference>
<reference evidence="8 9" key="1">
    <citation type="submission" date="2022-06" db="EMBL/GenBank/DDBJ databases">
        <title>Runella sp. S5 genome sequencing.</title>
        <authorList>
            <person name="Park S."/>
        </authorList>
    </citation>
    <scope>NUCLEOTIDE SEQUENCE [LARGE SCALE GENOMIC DNA]</scope>
    <source>
        <strain evidence="8 9">S5</strain>
    </source>
</reference>
<proteinExistence type="inferred from homology"/>
<organism evidence="8 9">
    <name type="scientific">Runella salmonicolor</name>
    <dbReference type="NCBI Taxonomy" id="2950278"/>
    <lineage>
        <taxon>Bacteria</taxon>
        <taxon>Pseudomonadati</taxon>
        <taxon>Bacteroidota</taxon>
        <taxon>Cytophagia</taxon>
        <taxon>Cytophagales</taxon>
        <taxon>Spirosomataceae</taxon>
        <taxon>Runella</taxon>
    </lineage>
</organism>
<name>A0ABT1FTK7_9BACT</name>
<dbReference type="SUPFAM" id="SSF48452">
    <property type="entry name" value="TPR-like"/>
    <property type="match status" value="1"/>
</dbReference>
<dbReference type="InterPro" id="IPR033985">
    <property type="entry name" value="SusD-like_N"/>
</dbReference>
<evidence type="ECO:0000313" key="9">
    <source>
        <dbReference type="Proteomes" id="UP001204772"/>
    </source>
</evidence>
<evidence type="ECO:0000256" key="5">
    <source>
        <dbReference type="ARBA" id="ARBA00023237"/>
    </source>
</evidence>
<keyword evidence="9" id="KW-1185">Reference proteome</keyword>
<keyword evidence="5" id="KW-0998">Cell outer membrane</keyword>
<dbReference type="RefSeq" id="WP_253531112.1">
    <property type="nucleotide sequence ID" value="NZ_JAMZEL010000010.1"/>
</dbReference>
<dbReference type="Pfam" id="PF14322">
    <property type="entry name" value="SusD-like_3"/>
    <property type="match status" value="1"/>
</dbReference>
<evidence type="ECO:0000259" key="6">
    <source>
        <dbReference type="Pfam" id="PF07980"/>
    </source>
</evidence>
<dbReference type="Pfam" id="PF07980">
    <property type="entry name" value="SusD_RagB"/>
    <property type="match status" value="1"/>
</dbReference>
<feature type="domain" description="RagB/SusD" evidence="6">
    <location>
        <begin position="406"/>
        <end position="596"/>
    </location>
</feature>
<sequence length="611" mass="69067">MKNNNIFRKLTIASVFLLAINTGCKESWLEPQPLSFFTPENTFTSEGGFNSALASCGLNVRDEFYGDGQPIITELLFSEMAVEGTTDKFGPAVDLNVLITPDANLNSADFNRIGWYWERGWLGIRLANTIIDRVPQATAIKEDVKNIILGKAYFYRAYHYYRLVHQFGDIPTTFKELAEPKLDFTTVKREAILQKIKADLDFAMKVVPWTSSKGDVNRGAVGHLLTKVNLALGLYDEAIAAADQVINNGAYKLMTSRFGVDAGNANKNVIWDLHRPANKFLANNTEVLFSVIDRYGLPSATTTGTTSMRQAVPFFSVNTILTPDGRQGMVPNQVEFDLTTLYGRGIGRCRATPYSTKDIWDDNKDLRHDTKSGNWMTMEQLVYNNPAIKGVSPWYGKPLQFRDANGKLLVSTGDTIRTWYDWPHYKLYIEDQIRVPYQGGNSDWYIFRLAETYLLRAEAHWFKGNLAAAADDVNRVRTRAGCSPYPVSKIDIGTILDERGRELYYEEPRKTELARIAYQMAKSGKSYNGKTYSLSNFSGSNFFYDRIMDKNIFYKNRVRNVRGDSYTMSPYHVLWPIPRPAILANSLGQINQNIGYAGSETNKPALDQITE</sequence>
<keyword evidence="3" id="KW-0732">Signal</keyword>
<dbReference type="Gene3D" id="1.25.40.390">
    <property type="match status" value="1"/>
</dbReference>
<evidence type="ECO:0000256" key="4">
    <source>
        <dbReference type="ARBA" id="ARBA00023136"/>
    </source>
</evidence>
<evidence type="ECO:0000256" key="1">
    <source>
        <dbReference type="ARBA" id="ARBA00004442"/>
    </source>
</evidence>
<comment type="caution">
    <text evidence="8">The sequence shown here is derived from an EMBL/GenBank/DDBJ whole genome shotgun (WGS) entry which is preliminary data.</text>
</comment>
<evidence type="ECO:0000313" key="8">
    <source>
        <dbReference type="EMBL" id="MCP1385061.1"/>
    </source>
</evidence>
<comment type="similarity">
    <text evidence="2">Belongs to the SusD family.</text>
</comment>
<gene>
    <name evidence="8" type="ORF">NCI00_21665</name>
</gene>
<dbReference type="InterPro" id="IPR011990">
    <property type="entry name" value="TPR-like_helical_dom_sf"/>
</dbReference>
<dbReference type="EMBL" id="JAMZEL010000010">
    <property type="protein sequence ID" value="MCP1385061.1"/>
    <property type="molecule type" value="Genomic_DNA"/>
</dbReference>
<evidence type="ECO:0000256" key="2">
    <source>
        <dbReference type="ARBA" id="ARBA00006275"/>
    </source>
</evidence>
<comment type="subcellular location">
    <subcellularLocation>
        <location evidence="1">Cell outer membrane</location>
    </subcellularLocation>
</comment>
<evidence type="ECO:0000259" key="7">
    <source>
        <dbReference type="Pfam" id="PF14322"/>
    </source>
</evidence>
<feature type="domain" description="SusD-like N-terminal" evidence="7">
    <location>
        <begin position="103"/>
        <end position="217"/>
    </location>
</feature>
<evidence type="ECO:0000256" key="3">
    <source>
        <dbReference type="ARBA" id="ARBA00022729"/>
    </source>
</evidence>